<dbReference type="Proteomes" id="UP001500166">
    <property type="component" value="Unassembled WGS sequence"/>
</dbReference>
<feature type="transmembrane region" description="Helical" evidence="7">
    <location>
        <begin position="247"/>
        <end position="267"/>
    </location>
</feature>
<dbReference type="InterPro" id="IPR003148">
    <property type="entry name" value="RCK_N"/>
</dbReference>
<evidence type="ECO:0000256" key="5">
    <source>
        <dbReference type="ARBA" id="ARBA00022989"/>
    </source>
</evidence>
<dbReference type="Gene3D" id="1.20.1530.20">
    <property type="match status" value="1"/>
</dbReference>
<feature type="transmembrane region" description="Helical" evidence="7">
    <location>
        <begin position="273"/>
        <end position="299"/>
    </location>
</feature>
<dbReference type="PANTHER" id="PTHR42751">
    <property type="entry name" value="SODIUM/HYDROGEN EXCHANGER FAMILY/TRKA DOMAIN PROTEIN"/>
    <property type="match status" value="1"/>
</dbReference>
<comment type="similarity">
    <text evidence="2">Belongs to the monovalent cation:proton antiporter 2 (CPA2) transporter (TC 2.A.37) family.</text>
</comment>
<evidence type="ECO:0000313" key="9">
    <source>
        <dbReference type="EMBL" id="GAA2114709.1"/>
    </source>
</evidence>
<evidence type="ECO:0000256" key="3">
    <source>
        <dbReference type="ARBA" id="ARBA00022448"/>
    </source>
</evidence>
<feature type="transmembrane region" description="Helical" evidence="7">
    <location>
        <begin position="311"/>
        <end position="329"/>
    </location>
</feature>
<dbReference type="PROSITE" id="PS51201">
    <property type="entry name" value="RCK_N"/>
    <property type="match status" value="1"/>
</dbReference>
<comment type="subcellular location">
    <subcellularLocation>
        <location evidence="1">Membrane</location>
        <topology evidence="1">Multi-pass membrane protein</topology>
    </subcellularLocation>
</comment>
<sequence length="528" mass="56266">MTTVAIYLVVVMGLGAFAHLIRLPPLLGFLAAGFLLNGMGIERLDELELLSELGVTLLLFGIGLKLDLRTLLGKEVWAAGTIHMAVSAVGGAAVLWLMMLAGLELAGETAGTVLLVAFALSFSSTVLVVKILDERGESNSLYGRVAVGILVLQDIAAVLYLTISSGHLPSPWALLVLALLWPVTRLARLLWSRLGHGELLALFGVVMALVPGWWAFTATGLKGDLGALLVGVLLASHPLARDLAKSILTVKDLLLVGFFVSIGFYGLPSMEMLIMAVILCLLIPMQSAAMAAVLTLCGLRRRTAVRGALALANYSEFALIVGSTAVVTGHLDDDWLVMLACAVALSFVVSTVLNRRGSLITSALLRAVPEAPEDKLHPEDRPLDLTRADVLVMGMGRVGTATYDEFTVTTSHKVVGLEIDPVRAHHLWEQGYDVENADATDADVWDRISATGHVKVAVLAMPFHDANVAALRELHSSDFSGRVAAVAQYEDQVAELEKLGVDTVINLYSGAGLALAIEAQEDLEHPED</sequence>
<dbReference type="RefSeq" id="WP_344224110.1">
    <property type="nucleotide sequence ID" value="NZ_BAAAQA010000014.1"/>
</dbReference>
<dbReference type="EMBL" id="BAAAQA010000014">
    <property type="protein sequence ID" value="GAA2114709.1"/>
    <property type="molecule type" value="Genomic_DNA"/>
</dbReference>
<dbReference type="SUPFAM" id="SSF51735">
    <property type="entry name" value="NAD(P)-binding Rossmann-fold domains"/>
    <property type="match status" value="1"/>
</dbReference>
<feature type="transmembrane region" description="Helical" evidence="7">
    <location>
        <begin position="47"/>
        <end position="64"/>
    </location>
</feature>
<comment type="caution">
    <text evidence="9">The sequence shown here is derived from an EMBL/GenBank/DDBJ whole genome shotgun (WGS) entry which is preliminary data.</text>
</comment>
<name>A0ABP5JAC9_9MICC</name>
<keyword evidence="6 7" id="KW-0472">Membrane</keyword>
<feature type="transmembrane region" description="Helical" evidence="7">
    <location>
        <begin position="199"/>
        <end position="217"/>
    </location>
</feature>
<dbReference type="Pfam" id="PF02254">
    <property type="entry name" value="TrkA_N"/>
    <property type="match status" value="1"/>
</dbReference>
<feature type="transmembrane region" description="Helical" evidence="7">
    <location>
        <begin position="76"/>
        <end position="98"/>
    </location>
</feature>
<protein>
    <submittedName>
        <fullName evidence="9">Cation:proton antiporter</fullName>
    </submittedName>
</protein>
<feature type="transmembrane region" description="Helical" evidence="7">
    <location>
        <begin position="169"/>
        <end position="187"/>
    </location>
</feature>
<feature type="transmembrane region" description="Helical" evidence="7">
    <location>
        <begin position="7"/>
        <end position="35"/>
    </location>
</feature>
<organism evidence="9 10">
    <name type="scientific">Kocuria atrinae</name>
    <dbReference type="NCBI Taxonomy" id="592377"/>
    <lineage>
        <taxon>Bacteria</taxon>
        <taxon>Bacillati</taxon>
        <taxon>Actinomycetota</taxon>
        <taxon>Actinomycetes</taxon>
        <taxon>Micrococcales</taxon>
        <taxon>Micrococcaceae</taxon>
        <taxon>Kocuria</taxon>
    </lineage>
</organism>
<evidence type="ECO:0000259" key="8">
    <source>
        <dbReference type="PROSITE" id="PS51201"/>
    </source>
</evidence>
<dbReference type="Pfam" id="PF00999">
    <property type="entry name" value="Na_H_Exchanger"/>
    <property type="match status" value="1"/>
</dbReference>
<dbReference type="PANTHER" id="PTHR42751:SF1">
    <property type="entry name" value="CATION_PROTON ANTIPORTER YBAL-RELATED"/>
    <property type="match status" value="1"/>
</dbReference>
<dbReference type="InterPro" id="IPR036291">
    <property type="entry name" value="NAD(P)-bd_dom_sf"/>
</dbReference>
<keyword evidence="5 7" id="KW-1133">Transmembrane helix</keyword>
<evidence type="ECO:0000256" key="4">
    <source>
        <dbReference type="ARBA" id="ARBA00022692"/>
    </source>
</evidence>
<feature type="transmembrane region" description="Helical" evidence="7">
    <location>
        <begin position="223"/>
        <end position="240"/>
    </location>
</feature>
<dbReference type="InterPro" id="IPR038770">
    <property type="entry name" value="Na+/solute_symporter_sf"/>
</dbReference>
<keyword evidence="4 7" id="KW-0812">Transmembrane</keyword>
<evidence type="ECO:0000256" key="1">
    <source>
        <dbReference type="ARBA" id="ARBA00004141"/>
    </source>
</evidence>
<feature type="transmembrane region" description="Helical" evidence="7">
    <location>
        <begin position="141"/>
        <end position="163"/>
    </location>
</feature>
<evidence type="ECO:0000256" key="7">
    <source>
        <dbReference type="SAM" id="Phobius"/>
    </source>
</evidence>
<keyword evidence="10" id="KW-1185">Reference proteome</keyword>
<dbReference type="InterPro" id="IPR006153">
    <property type="entry name" value="Cation/H_exchanger_TM"/>
</dbReference>
<evidence type="ECO:0000256" key="2">
    <source>
        <dbReference type="ARBA" id="ARBA00005551"/>
    </source>
</evidence>
<evidence type="ECO:0000313" key="10">
    <source>
        <dbReference type="Proteomes" id="UP001500166"/>
    </source>
</evidence>
<accession>A0ABP5JAC9</accession>
<feature type="transmembrane region" description="Helical" evidence="7">
    <location>
        <begin position="335"/>
        <end position="353"/>
    </location>
</feature>
<gene>
    <name evidence="9" type="ORF">GCM10009824_12150</name>
</gene>
<dbReference type="Gene3D" id="3.40.50.720">
    <property type="entry name" value="NAD(P)-binding Rossmann-like Domain"/>
    <property type="match status" value="1"/>
</dbReference>
<feature type="domain" description="RCK N-terminal" evidence="8">
    <location>
        <begin position="387"/>
        <end position="505"/>
    </location>
</feature>
<reference evidence="10" key="1">
    <citation type="journal article" date="2019" name="Int. J. Syst. Evol. Microbiol.">
        <title>The Global Catalogue of Microorganisms (GCM) 10K type strain sequencing project: providing services to taxonomists for standard genome sequencing and annotation.</title>
        <authorList>
            <consortium name="The Broad Institute Genomics Platform"/>
            <consortium name="The Broad Institute Genome Sequencing Center for Infectious Disease"/>
            <person name="Wu L."/>
            <person name="Ma J."/>
        </authorList>
    </citation>
    <scope>NUCLEOTIDE SEQUENCE [LARGE SCALE GENOMIC DNA]</scope>
    <source>
        <strain evidence="10">JCM 15914</strain>
    </source>
</reference>
<evidence type="ECO:0000256" key="6">
    <source>
        <dbReference type="ARBA" id="ARBA00023136"/>
    </source>
</evidence>
<proteinExistence type="inferred from homology"/>
<feature type="transmembrane region" description="Helical" evidence="7">
    <location>
        <begin position="110"/>
        <end position="129"/>
    </location>
</feature>
<keyword evidence="3" id="KW-0813">Transport</keyword>